<gene>
    <name evidence="2" type="ORF">UFOPK3990_00215</name>
    <name evidence="3" type="ORF">UFOPK4245_00157</name>
</gene>
<dbReference type="InterPro" id="IPR016181">
    <property type="entry name" value="Acyl_CoA_acyltransferase"/>
</dbReference>
<dbReference type="EMBL" id="CAFBOQ010000003">
    <property type="protein sequence ID" value="CAB4977966.1"/>
    <property type="molecule type" value="Genomic_DNA"/>
</dbReference>
<dbReference type="AlphaFoldDB" id="A0A6J7MAR5"/>
<evidence type="ECO:0000313" key="2">
    <source>
        <dbReference type="EMBL" id="CAB4977966.1"/>
    </source>
</evidence>
<dbReference type="SUPFAM" id="SSF55729">
    <property type="entry name" value="Acyl-CoA N-acyltransferases (Nat)"/>
    <property type="match status" value="1"/>
</dbReference>
<sequence>MSEESELEGQEGVENWPGYDYPLACRILKSTDAPLLYPVMKKSANHLRSYVHWAKDSPSWNMRDVQKFVLSHVNSEWPRFHLIFTIGYEVVAFGSLAPVDRDRSVQVALWTSVDHKRKGIGSWVIQVLEWYAFHVFGYDNVYYQYDSSNRRSGSLPKHLGYTYSHTFEDKIHAEGETGFWFSLKKSRPEGLPPGAIDTGTLENWTEVTFPWKCLI</sequence>
<reference evidence="2" key="1">
    <citation type="submission" date="2020-05" db="EMBL/GenBank/DDBJ databases">
        <authorList>
            <person name="Chiriac C."/>
            <person name="Salcher M."/>
            <person name="Ghai R."/>
            <person name="Kavagutti S V."/>
        </authorList>
    </citation>
    <scope>NUCLEOTIDE SEQUENCE</scope>
</reference>
<dbReference type="Pfam" id="PF13302">
    <property type="entry name" value="Acetyltransf_3"/>
    <property type="match status" value="1"/>
</dbReference>
<name>A0A6J7MAR5_9ZZZZ</name>
<protein>
    <submittedName>
        <fullName evidence="2">Unannotated protein</fullName>
    </submittedName>
</protein>
<evidence type="ECO:0000313" key="3">
    <source>
        <dbReference type="EMBL" id="CAB5044773.1"/>
    </source>
</evidence>
<proteinExistence type="predicted"/>
<dbReference type="GO" id="GO:0016747">
    <property type="term" value="F:acyltransferase activity, transferring groups other than amino-acyl groups"/>
    <property type="evidence" value="ECO:0007669"/>
    <property type="project" value="InterPro"/>
</dbReference>
<dbReference type="EMBL" id="CAFBQD010000002">
    <property type="protein sequence ID" value="CAB5044773.1"/>
    <property type="molecule type" value="Genomic_DNA"/>
</dbReference>
<feature type="domain" description="N-acetyltransferase" evidence="1">
    <location>
        <begin position="23"/>
        <end position="188"/>
    </location>
</feature>
<accession>A0A6J7MAR5</accession>
<evidence type="ECO:0000259" key="1">
    <source>
        <dbReference type="PROSITE" id="PS51186"/>
    </source>
</evidence>
<dbReference type="InterPro" id="IPR000182">
    <property type="entry name" value="GNAT_dom"/>
</dbReference>
<organism evidence="2">
    <name type="scientific">freshwater metagenome</name>
    <dbReference type="NCBI Taxonomy" id="449393"/>
    <lineage>
        <taxon>unclassified sequences</taxon>
        <taxon>metagenomes</taxon>
        <taxon>ecological metagenomes</taxon>
    </lineage>
</organism>
<dbReference type="PROSITE" id="PS51186">
    <property type="entry name" value="GNAT"/>
    <property type="match status" value="1"/>
</dbReference>
<dbReference type="Gene3D" id="3.40.630.30">
    <property type="match status" value="1"/>
</dbReference>